<dbReference type="InterPro" id="IPR005025">
    <property type="entry name" value="FMN_Rdtase-like_dom"/>
</dbReference>
<proteinExistence type="predicted"/>
<organism evidence="3 4">
    <name type="scientific">Streptomyces nigrescens</name>
    <dbReference type="NCBI Taxonomy" id="1920"/>
    <lineage>
        <taxon>Bacteria</taxon>
        <taxon>Bacillati</taxon>
        <taxon>Actinomycetota</taxon>
        <taxon>Actinomycetes</taxon>
        <taxon>Kitasatosporales</taxon>
        <taxon>Streptomycetaceae</taxon>
        <taxon>Streptomyces</taxon>
    </lineage>
</organism>
<feature type="region of interest" description="Disordered" evidence="1">
    <location>
        <begin position="1"/>
        <end position="38"/>
    </location>
</feature>
<dbReference type="PANTHER" id="PTHR30543">
    <property type="entry name" value="CHROMATE REDUCTASE"/>
    <property type="match status" value="1"/>
</dbReference>
<evidence type="ECO:0000256" key="1">
    <source>
        <dbReference type="SAM" id="MobiDB-lite"/>
    </source>
</evidence>
<dbReference type="EMBL" id="AP026073">
    <property type="protein sequence ID" value="BDM73322.1"/>
    <property type="molecule type" value="Genomic_DNA"/>
</dbReference>
<dbReference type="PANTHER" id="PTHR30543:SF21">
    <property type="entry name" value="NAD(P)H-DEPENDENT FMN REDUCTASE LOT6"/>
    <property type="match status" value="1"/>
</dbReference>
<gene>
    <name evidence="3" type="ORF">HEK616_68090</name>
</gene>
<dbReference type="Gene3D" id="3.40.50.360">
    <property type="match status" value="1"/>
</dbReference>
<dbReference type="InterPro" id="IPR029039">
    <property type="entry name" value="Flavoprotein-like_sf"/>
</dbReference>
<dbReference type="Pfam" id="PF03358">
    <property type="entry name" value="FMN_red"/>
    <property type="match status" value="1"/>
</dbReference>
<feature type="compositionally biased region" description="Basic and acidic residues" evidence="1">
    <location>
        <begin position="1"/>
        <end position="12"/>
    </location>
</feature>
<accession>A0ABN6R4F1</accession>
<evidence type="ECO:0000313" key="4">
    <source>
        <dbReference type="Proteomes" id="UP001059597"/>
    </source>
</evidence>
<evidence type="ECO:0000313" key="3">
    <source>
        <dbReference type="EMBL" id="BDM73322.1"/>
    </source>
</evidence>
<keyword evidence="4" id="KW-1185">Reference proteome</keyword>
<feature type="domain" description="NADPH-dependent FMN reductase-like" evidence="2">
    <location>
        <begin position="48"/>
        <end position="179"/>
    </location>
</feature>
<sequence>MTHDALTHDGLTHDGLTPNSRPADSFSADSLPGDGLPDDALPDDALSLVALSGSLRARSSHGAVLNSALALWDGPATTADIGALPHFNPDLDGEDATPPAAVAALRTAVASADALLIVSPEYAHGVPGVLKNALDWLVSSGEVVHKPVAVITASPFPTGGDHANAQLRETLRMMTGEVITAACREIPAIGPKIDGATERVSDEATLTDLATALTHLATAATGTPAAR</sequence>
<evidence type="ECO:0000259" key="2">
    <source>
        <dbReference type="Pfam" id="PF03358"/>
    </source>
</evidence>
<name>A0ABN6R4F1_STRNI</name>
<protein>
    <recommendedName>
        <fullName evidence="2">NADPH-dependent FMN reductase-like domain-containing protein</fullName>
    </recommendedName>
</protein>
<reference evidence="3" key="1">
    <citation type="submission" date="2022-06" db="EMBL/GenBank/DDBJ databases">
        <title>Complete genome sequence of Streptomyces nigrescens HEK616.</title>
        <authorList>
            <person name="Asamizu S."/>
            <person name="Onaka H."/>
        </authorList>
    </citation>
    <scope>NUCLEOTIDE SEQUENCE</scope>
    <source>
        <strain evidence="3">HEK616</strain>
    </source>
</reference>
<dbReference type="InterPro" id="IPR050712">
    <property type="entry name" value="NAD(P)H-dep_reductase"/>
</dbReference>
<dbReference type="Proteomes" id="UP001059597">
    <property type="component" value="Chromosome"/>
</dbReference>
<dbReference type="SUPFAM" id="SSF52218">
    <property type="entry name" value="Flavoproteins"/>
    <property type="match status" value="1"/>
</dbReference>
<dbReference type="RefSeq" id="WP_261956574.1">
    <property type="nucleotide sequence ID" value="NZ_AP026073.1"/>
</dbReference>